<evidence type="ECO:0000256" key="5">
    <source>
        <dbReference type="ARBA" id="ARBA00023237"/>
    </source>
</evidence>
<dbReference type="OrthoDB" id="5694214at2"/>
<dbReference type="EMBL" id="SOML01000004">
    <property type="protein sequence ID" value="TFD96731.1"/>
    <property type="molecule type" value="Genomic_DNA"/>
</dbReference>
<name>A0A4Y8L393_9BACT</name>
<feature type="signal peptide" evidence="6">
    <location>
        <begin position="1"/>
        <end position="26"/>
    </location>
</feature>
<dbReference type="Pfam" id="PF07980">
    <property type="entry name" value="SusD_RagB"/>
    <property type="match status" value="1"/>
</dbReference>
<reference evidence="8 9" key="1">
    <citation type="submission" date="2019-03" db="EMBL/GenBank/DDBJ databases">
        <title>San Antonio Military Medical Center submission to MRSN (WRAIR), pending publication.</title>
        <authorList>
            <person name="Blyth D.M."/>
            <person name="Mccarthy S.L."/>
            <person name="Schall S.E."/>
            <person name="Stam J.A."/>
            <person name="Ong A.C."/>
            <person name="Mcgann P.T."/>
        </authorList>
    </citation>
    <scope>NUCLEOTIDE SEQUENCE [LARGE SCALE GENOMIC DNA]</scope>
    <source>
        <strain evidence="8 9">MRSN571793</strain>
    </source>
</reference>
<evidence type="ECO:0000256" key="4">
    <source>
        <dbReference type="ARBA" id="ARBA00023136"/>
    </source>
</evidence>
<evidence type="ECO:0000313" key="8">
    <source>
        <dbReference type="EMBL" id="TFD96731.1"/>
    </source>
</evidence>
<dbReference type="Gene3D" id="1.25.40.10">
    <property type="entry name" value="Tetratricopeptide repeat domain"/>
    <property type="match status" value="1"/>
</dbReference>
<protein>
    <submittedName>
        <fullName evidence="8">RagB/SusD family nutrient uptake outer membrane protein</fullName>
    </submittedName>
</protein>
<evidence type="ECO:0000313" key="9">
    <source>
        <dbReference type="Proteomes" id="UP000297861"/>
    </source>
</evidence>
<dbReference type="InterPro" id="IPR012944">
    <property type="entry name" value="SusD_RagB_dom"/>
</dbReference>
<proteinExistence type="inferred from homology"/>
<sequence length="519" mass="58566">MKNKMIKSKNILYVGLSLLLSLPFAACTDDLNTVPKGPNIELDPYADAANYPMLVAKVYSGFSKLGLTGPDGLGDIPSSPDQGKTTFLRTYFNIQELTSDEAKCAWSDNDEKNYSQTQLTPDNYIGYMLYQRCMLNIVFANEFLKNTITPRVEVENLDRMRTEVRALRAMNYFFLLDIYGNPGWVTEEHPVTYLPEQLGREGMFNWIESELLDLEKGGKLRDYSSATYGLVTNQLIQTLLAKMYLNAEVYTGKARWNDALTYAKKVTSYTGLALESSYQNLFCADNNKSKEIIFALPYDFTNAQDYGGMTFVMASSTSGDMTSLLDFNGAWAGNRATQQLTSLFNTSDKRALFFKKDRDQNMTELNNFAKGWSVIKFTNKGWDGATNPNGVGQWTDTDFPLFRLADVILIQAEAELRLGDTANALADYNKVHAHARTGLSAATSLTLQDILNERGRELYWEAQRRTDLIRFGKFSTGYNWAWKGGVQNGTDIDKKYELFPISTKHLTGNPALQQNELYK</sequence>
<comment type="caution">
    <text evidence="8">The sequence shown here is derived from an EMBL/GenBank/DDBJ whole genome shotgun (WGS) entry which is preliminary data.</text>
</comment>
<accession>A0A4Y8L393</accession>
<dbReference type="Gene3D" id="1.25.40.390">
    <property type="match status" value="1"/>
</dbReference>
<dbReference type="SUPFAM" id="SSF48452">
    <property type="entry name" value="TPR-like"/>
    <property type="match status" value="1"/>
</dbReference>
<comment type="similarity">
    <text evidence="2">Belongs to the SusD family.</text>
</comment>
<comment type="subcellular location">
    <subcellularLocation>
        <location evidence="1">Cell outer membrane</location>
    </subcellularLocation>
</comment>
<evidence type="ECO:0000256" key="2">
    <source>
        <dbReference type="ARBA" id="ARBA00006275"/>
    </source>
</evidence>
<dbReference type="RefSeq" id="WP_051290668.1">
    <property type="nucleotide sequence ID" value="NZ_JAWZLG010000022.1"/>
</dbReference>
<evidence type="ECO:0000259" key="7">
    <source>
        <dbReference type="Pfam" id="PF07980"/>
    </source>
</evidence>
<feature type="domain" description="RagB/SusD" evidence="7">
    <location>
        <begin position="359"/>
        <end position="518"/>
    </location>
</feature>
<evidence type="ECO:0000256" key="3">
    <source>
        <dbReference type="ARBA" id="ARBA00022729"/>
    </source>
</evidence>
<keyword evidence="4" id="KW-0472">Membrane</keyword>
<dbReference type="STRING" id="1121485.GCA_000426485_02189"/>
<keyword evidence="9" id="KW-1185">Reference proteome</keyword>
<gene>
    <name evidence="8" type="ORF">E2605_07880</name>
</gene>
<dbReference type="GO" id="GO:0009279">
    <property type="term" value="C:cell outer membrane"/>
    <property type="evidence" value="ECO:0007669"/>
    <property type="project" value="UniProtKB-SubCell"/>
</dbReference>
<dbReference type="InterPro" id="IPR011990">
    <property type="entry name" value="TPR-like_helical_dom_sf"/>
</dbReference>
<evidence type="ECO:0000256" key="1">
    <source>
        <dbReference type="ARBA" id="ARBA00004442"/>
    </source>
</evidence>
<organism evidence="8 9">
    <name type="scientific">Dysgonomonas capnocytophagoides</name>
    <dbReference type="NCBI Taxonomy" id="45254"/>
    <lineage>
        <taxon>Bacteria</taxon>
        <taxon>Pseudomonadati</taxon>
        <taxon>Bacteroidota</taxon>
        <taxon>Bacteroidia</taxon>
        <taxon>Bacteroidales</taxon>
        <taxon>Dysgonomonadaceae</taxon>
        <taxon>Dysgonomonas</taxon>
    </lineage>
</organism>
<dbReference type="Gene3D" id="1.10.3780.10">
    <property type="entry name" value="SusD-like"/>
    <property type="match status" value="1"/>
</dbReference>
<evidence type="ECO:0000256" key="6">
    <source>
        <dbReference type="SAM" id="SignalP"/>
    </source>
</evidence>
<dbReference type="CDD" id="cd08977">
    <property type="entry name" value="SusD"/>
    <property type="match status" value="1"/>
</dbReference>
<keyword evidence="5" id="KW-0998">Cell outer membrane</keyword>
<dbReference type="Proteomes" id="UP000297861">
    <property type="component" value="Unassembled WGS sequence"/>
</dbReference>
<keyword evidence="3 6" id="KW-0732">Signal</keyword>
<feature type="chain" id="PRO_5021429685" evidence="6">
    <location>
        <begin position="27"/>
        <end position="519"/>
    </location>
</feature>
<dbReference type="AlphaFoldDB" id="A0A4Y8L393"/>